<evidence type="ECO:0008006" key="3">
    <source>
        <dbReference type="Google" id="ProtNLM"/>
    </source>
</evidence>
<name>A0A1M4UVB2_9CLOT</name>
<organism evidence="1 2">
    <name type="scientific">Clostridium fallax</name>
    <dbReference type="NCBI Taxonomy" id="1533"/>
    <lineage>
        <taxon>Bacteria</taxon>
        <taxon>Bacillati</taxon>
        <taxon>Bacillota</taxon>
        <taxon>Clostridia</taxon>
        <taxon>Eubacteriales</taxon>
        <taxon>Clostridiaceae</taxon>
        <taxon>Clostridium</taxon>
    </lineage>
</organism>
<reference evidence="1 2" key="1">
    <citation type="submission" date="2016-11" db="EMBL/GenBank/DDBJ databases">
        <authorList>
            <person name="Jaros S."/>
            <person name="Januszkiewicz K."/>
            <person name="Wedrychowicz H."/>
        </authorList>
    </citation>
    <scope>NUCLEOTIDE SEQUENCE [LARGE SCALE GENOMIC DNA]</scope>
    <source>
        <strain evidence="1 2">DSM 2631</strain>
    </source>
</reference>
<dbReference type="STRING" id="1533.SAMN05443638_10623"/>
<dbReference type="InterPro" id="IPR003772">
    <property type="entry name" value="YceD"/>
</dbReference>
<dbReference type="Pfam" id="PF02620">
    <property type="entry name" value="YceD"/>
    <property type="match status" value="1"/>
</dbReference>
<accession>A0A1M4UVB2</accession>
<dbReference type="AlphaFoldDB" id="A0A1M4UVB2"/>
<gene>
    <name evidence="1" type="ORF">SAMN05443638_10623</name>
</gene>
<evidence type="ECO:0000313" key="2">
    <source>
        <dbReference type="Proteomes" id="UP000184035"/>
    </source>
</evidence>
<proteinExistence type="predicted"/>
<keyword evidence="2" id="KW-1185">Reference proteome</keyword>
<dbReference type="Proteomes" id="UP000184035">
    <property type="component" value="Unassembled WGS sequence"/>
</dbReference>
<protein>
    <recommendedName>
        <fullName evidence="3">Metal-binding protein</fullName>
    </recommendedName>
</protein>
<evidence type="ECO:0000313" key="1">
    <source>
        <dbReference type="EMBL" id="SHE60711.1"/>
    </source>
</evidence>
<sequence length="162" mass="18075">MVIDFSDNYLNAKKFDYEFTMDSIKLDGEEIVPLKPIKVIGEVRVHDSIIILKAKVNTLLELTCSRCLENFSLPIDLEVEDKFTNNTSKDLGDDVALVLGDTLDITDTIVKNIISTLPIKRLCSENCKGLCQQCGTNLNKANCNCDNGDVDIRLAKLKDLFS</sequence>
<dbReference type="EMBL" id="FQVM01000006">
    <property type="protein sequence ID" value="SHE60711.1"/>
    <property type="molecule type" value="Genomic_DNA"/>
</dbReference>